<feature type="transmembrane region" description="Helical" evidence="1">
    <location>
        <begin position="142"/>
        <end position="162"/>
    </location>
</feature>
<feature type="transmembrane region" description="Helical" evidence="1">
    <location>
        <begin position="12"/>
        <end position="34"/>
    </location>
</feature>
<name>A0A8J3VJ55_9ACTN</name>
<keyword evidence="3" id="KW-1185">Reference proteome</keyword>
<evidence type="ECO:0000256" key="1">
    <source>
        <dbReference type="SAM" id="Phobius"/>
    </source>
</evidence>
<keyword evidence="1" id="KW-1133">Transmembrane helix</keyword>
<keyword evidence="1" id="KW-0812">Transmembrane</keyword>
<reference evidence="2" key="1">
    <citation type="submission" date="2021-01" db="EMBL/GenBank/DDBJ databases">
        <title>Whole genome shotgun sequence of Rhizocola hellebori NBRC 109834.</title>
        <authorList>
            <person name="Komaki H."/>
            <person name="Tamura T."/>
        </authorList>
    </citation>
    <scope>NUCLEOTIDE SEQUENCE</scope>
    <source>
        <strain evidence="2">NBRC 109834</strain>
    </source>
</reference>
<proteinExistence type="predicted"/>
<feature type="transmembrane region" description="Helical" evidence="1">
    <location>
        <begin position="77"/>
        <end position="94"/>
    </location>
</feature>
<feature type="transmembrane region" description="Helical" evidence="1">
    <location>
        <begin position="101"/>
        <end position="122"/>
    </location>
</feature>
<keyword evidence="1" id="KW-0472">Membrane</keyword>
<dbReference type="Proteomes" id="UP000612899">
    <property type="component" value="Unassembled WGS sequence"/>
</dbReference>
<evidence type="ECO:0000313" key="3">
    <source>
        <dbReference type="Proteomes" id="UP000612899"/>
    </source>
</evidence>
<evidence type="ECO:0000313" key="2">
    <source>
        <dbReference type="EMBL" id="GIH07663.1"/>
    </source>
</evidence>
<dbReference type="EMBL" id="BONY01000039">
    <property type="protein sequence ID" value="GIH07663.1"/>
    <property type="molecule type" value="Genomic_DNA"/>
</dbReference>
<dbReference type="AlphaFoldDB" id="A0A8J3VJ55"/>
<gene>
    <name evidence="2" type="ORF">Rhe02_57300</name>
</gene>
<sequence length="176" mass="19199">MEQATVELRASARVLVLALSLWAILDVFHTIMAVGHYEDRITVVTHGSADVVPAWLAYEVWQQLMPRGDATIVADRFWIAGSVVAAVAVVIWLVRTRRNAAWAWAWASVLIAVLVQGLFWVYQAVTSAGGAFDKTALDTRWVAYPLWTVASLVTVLAAIRTARAVRQAARQGSAGA</sequence>
<protein>
    <submittedName>
        <fullName evidence="2">Uncharacterized protein</fullName>
    </submittedName>
</protein>
<organism evidence="2 3">
    <name type="scientific">Rhizocola hellebori</name>
    <dbReference type="NCBI Taxonomy" id="1392758"/>
    <lineage>
        <taxon>Bacteria</taxon>
        <taxon>Bacillati</taxon>
        <taxon>Actinomycetota</taxon>
        <taxon>Actinomycetes</taxon>
        <taxon>Micromonosporales</taxon>
        <taxon>Micromonosporaceae</taxon>
        <taxon>Rhizocola</taxon>
    </lineage>
</organism>
<comment type="caution">
    <text evidence="2">The sequence shown here is derived from an EMBL/GenBank/DDBJ whole genome shotgun (WGS) entry which is preliminary data.</text>
</comment>
<accession>A0A8J3VJ55</accession>